<evidence type="ECO:0000256" key="3">
    <source>
        <dbReference type="ARBA" id="ARBA00022692"/>
    </source>
</evidence>
<dbReference type="RefSeq" id="WP_011011485.1">
    <property type="nucleotide sequence ID" value="NC_003413.1"/>
</dbReference>
<dbReference type="HOGENOM" id="CLU_006855_3_0_2"/>
<dbReference type="PANTHER" id="PTHR42948">
    <property type="entry name" value="TRANSPORTER"/>
    <property type="match status" value="1"/>
</dbReference>
<dbReference type="PhylomeDB" id="Q8U3T4"/>
<feature type="transmembrane region" description="Helical" evidence="6">
    <location>
        <begin position="338"/>
        <end position="356"/>
    </location>
</feature>
<feature type="transmembrane region" description="Helical" evidence="6">
    <location>
        <begin position="409"/>
        <end position="429"/>
    </location>
</feature>
<accession>Q8U3T4</accession>
<feature type="transmembrane region" description="Helical" evidence="6">
    <location>
        <begin position="212"/>
        <end position="233"/>
    </location>
</feature>
<dbReference type="GeneID" id="13302170"/>
<evidence type="ECO:0000256" key="1">
    <source>
        <dbReference type="ARBA" id="ARBA00004141"/>
    </source>
</evidence>
<keyword evidence="4 6" id="KW-1133">Transmembrane helix</keyword>
<feature type="transmembrane region" description="Helical" evidence="6">
    <location>
        <begin position="245"/>
        <end position="274"/>
    </location>
</feature>
<evidence type="ECO:0000256" key="5">
    <source>
        <dbReference type="ARBA" id="ARBA00023136"/>
    </source>
</evidence>
<dbReference type="Proteomes" id="UP000001013">
    <property type="component" value="Chromosome"/>
</dbReference>
<dbReference type="GO" id="GO:0016020">
    <property type="term" value="C:membrane"/>
    <property type="evidence" value="ECO:0007669"/>
    <property type="project" value="UniProtKB-SubCell"/>
</dbReference>
<protein>
    <submittedName>
        <fullName evidence="7">Transporter</fullName>
    </submittedName>
</protein>
<dbReference type="PANTHER" id="PTHR42948:SF1">
    <property type="entry name" value="TRANSPORTER"/>
    <property type="match status" value="1"/>
</dbReference>
<dbReference type="CDD" id="cd10336">
    <property type="entry name" value="SLC6sbd_Tyt1-Like"/>
    <property type="match status" value="1"/>
</dbReference>
<dbReference type="SUPFAM" id="SSF161070">
    <property type="entry name" value="SNF-like"/>
    <property type="match status" value="1"/>
</dbReference>
<keyword evidence="8" id="KW-1185">Reference proteome</keyword>
<gene>
    <name evidence="7" type="ordered locus">PF0371</name>
</gene>
<feature type="transmembrane region" description="Helical" evidence="6">
    <location>
        <begin position="171"/>
        <end position="192"/>
    </location>
</feature>
<dbReference type="PROSITE" id="PS50267">
    <property type="entry name" value="NA_NEUROTRAN_SYMP_3"/>
    <property type="match status" value="1"/>
</dbReference>
<evidence type="ECO:0000313" key="7">
    <source>
        <dbReference type="EMBL" id="AAL80495.1"/>
    </source>
</evidence>
<feature type="transmembrane region" description="Helical" evidence="6">
    <location>
        <begin position="87"/>
        <end position="111"/>
    </location>
</feature>
<dbReference type="InterPro" id="IPR037272">
    <property type="entry name" value="SNS_sf"/>
</dbReference>
<dbReference type="STRING" id="186497.PF0371"/>
<keyword evidence="3 6" id="KW-0812">Transmembrane</keyword>
<dbReference type="InterPro" id="IPR000175">
    <property type="entry name" value="Na/ntran_symport"/>
</dbReference>
<feature type="transmembrane region" description="Helical" evidence="6">
    <location>
        <begin position="12"/>
        <end position="32"/>
    </location>
</feature>
<proteinExistence type="predicted"/>
<evidence type="ECO:0000256" key="6">
    <source>
        <dbReference type="SAM" id="Phobius"/>
    </source>
</evidence>
<dbReference type="InterPro" id="IPR047218">
    <property type="entry name" value="YocR/YhdH-like"/>
</dbReference>
<dbReference type="EMBL" id="AE009950">
    <property type="protein sequence ID" value="AAL80495.1"/>
    <property type="molecule type" value="Genomic_DNA"/>
</dbReference>
<evidence type="ECO:0000256" key="4">
    <source>
        <dbReference type="ARBA" id="ARBA00022989"/>
    </source>
</evidence>
<name>Q8U3T4_PYRFU</name>
<dbReference type="PaxDb" id="186497-PF0371"/>
<organism evidence="7 8">
    <name type="scientific">Pyrococcus furiosus (strain ATCC 43587 / DSM 3638 / JCM 8422 / Vc1)</name>
    <dbReference type="NCBI Taxonomy" id="186497"/>
    <lineage>
        <taxon>Archaea</taxon>
        <taxon>Methanobacteriati</taxon>
        <taxon>Methanobacteriota</taxon>
        <taxon>Thermococci</taxon>
        <taxon>Thermococcales</taxon>
        <taxon>Thermococcaceae</taxon>
        <taxon>Pyrococcus</taxon>
    </lineage>
</organism>
<dbReference type="NCBIfam" id="NF037979">
    <property type="entry name" value="Na_transp"/>
    <property type="match status" value="1"/>
</dbReference>
<dbReference type="eggNOG" id="arCOG04466">
    <property type="taxonomic scope" value="Archaea"/>
</dbReference>
<dbReference type="KEGG" id="pfu:PF0371"/>
<dbReference type="AlphaFoldDB" id="Q8U3T4"/>
<feature type="transmembrane region" description="Helical" evidence="6">
    <location>
        <begin position="140"/>
        <end position="159"/>
    </location>
</feature>
<dbReference type="Pfam" id="PF00209">
    <property type="entry name" value="SNF"/>
    <property type="match status" value="2"/>
</dbReference>
<evidence type="ECO:0000256" key="2">
    <source>
        <dbReference type="ARBA" id="ARBA00022448"/>
    </source>
</evidence>
<keyword evidence="5 6" id="KW-0472">Membrane</keyword>
<keyword evidence="2" id="KW-0813">Transport</keyword>
<dbReference type="PATRIC" id="fig|186497.12.peg.386"/>
<dbReference type="PRINTS" id="PR00176">
    <property type="entry name" value="NANEUSMPORT"/>
</dbReference>
<feature type="transmembrane region" description="Helical" evidence="6">
    <location>
        <begin position="294"/>
        <end position="317"/>
    </location>
</feature>
<feature type="transmembrane region" description="Helical" evidence="6">
    <location>
        <begin position="38"/>
        <end position="66"/>
    </location>
</feature>
<reference evidence="7 8" key="1">
    <citation type="journal article" date="1999" name="Genetics">
        <title>Divergence of the hyperthermophilic archaea Pyrococcus furiosus and P. horikoshii inferred from complete genomic sequences.</title>
        <authorList>
            <person name="Maeder D.L."/>
            <person name="Weiss R.B."/>
            <person name="Dunn D.M."/>
            <person name="Cherry J.L."/>
            <person name="Gonzalez J.M."/>
            <person name="DiRuggiero J."/>
            <person name="Robb F.T."/>
        </authorList>
    </citation>
    <scope>NUCLEOTIDE SEQUENCE [LARGE SCALE GENOMIC DNA]</scope>
    <source>
        <strain evidence="8">ATCC 43587 / DSM 3638 / JCM 8422 / Vc1</strain>
    </source>
</reference>
<feature type="transmembrane region" description="Helical" evidence="6">
    <location>
        <begin position="362"/>
        <end position="388"/>
    </location>
</feature>
<comment type="subcellular location">
    <subcellularLocation>
        <location evidence="1">Membrane</location>
        <topology evidence="1">Multi-pass membrane protein</topology>
    </subcellularLocation>
</comment>
<sequence>MKVLARETWGSRVGFVAAAIGSAVGLGNIWMFPMRAGLYGGAAFLIPYLVLLFAVGVVALTVEWTLGRATKGGPIEAFEKTLPGGKYLGILVNVTILMIFAFYSLVLGWVIRYFIASLSGELTRIEPDKFFNALAFSREALLWLFVVIALTIAIVAMGVQRGIERANKIMMPLLFVLLIVLAVRSVTLPNAYEGLKFYLLPDLSKIASGKTWMIALSQMFFSLSVLGNTMVVYGSYLREEDDIPLSAIATAFGDTAVAVTAGFIVFPAVFSFGLEPTAGPGLVFVTLPMVFQKMPGGMIFSALFFLLLIFAGLSSTVSMLEVYVDSAITKLKISRKNASVLLGLLTFLVGAPSALYPAYFDWLINISTVYVGPLGALIAALALIKLGVDRAYEELQKGALIKVPELWKPWVKFLYPIVIVVIYISQFLLG</sequence>
<evidence type="ECO:0000313" key="8">
    <source>
        <dbReference type="Proteomes" id="UP000001013"/>
    </source>
</evidence>